<comment type="caution">
    <text evidence="2">The sequence shown here is derived from an EMBL/GenBank/DDBJ whole genome shotgun (WGS) entry which is preliminary data.</text>
</comment>
<reference evidence="2 3" key="1">
    <citation type="journal article" date="2012" name="Genome Biol.">
        <title>Genome and low-iron response of an oceanic diatom adapted to chronic iron limitation.</title>
        <authorList>
            <person name="Lommer M."/>
            <person name="Specht M."/>
            <person name="Roy A.S."/>
            <person name="Kraemer L."/>
            <person name="Andreson R."/>
            <person name="Gutowska M.A."/>
            <person name="Wolf J."/>
            <person name="Bergner S.V."/>
            <person name="Schilhabel M.B."/>
            <person name="Klostermeier U.C."/>
            <person name="Beiko R.G."/>
            <person name="Rosenstiel P."/>
            <person name="Hippler M."/>
            <person name="Laroche J."/>
        </authorList>
    </citation>
    <scope>NUCLEOTIDE SEQUENCE [LARGE SCALE GENOMIC DNA]</scope>
    <source>
        <strain evidence="2 3">CCMP1005</strain>
    </source>
</reference>
<dbReference type="AlphaFoldDB" id="K0TL41"/>
<proteinExistence type="predicted"/>
<accession>K0TL41</accession>
<evidence type="ECO:0000313" key="3">
    <source>
        <dbReference type="Proteomes" id="UP000266841"/>
    </source>
</evidence>
<gene>
    <name evidence="2" type="ORF">THAOC_07021</name>
</gene>
<feature type="region of interest" description="Disordered" evidence="1">
    <location>
        <begin position="130"/>
        <end position="155"/>
    </location>
</feature>
<name>K0TL41_THAOC</name>
<sequence>MYHIHHGQKMSKKRSKDDADDTEVCYVVTYEEWNHGLPTETQHAVVGVFRTKEAAAAAMGEYKGTGWGAMNSVTKEDREEFGSTDNRDNPPENGLLFSLFAEGTSEGDFIRFHIEKFPLLDCAVEADAKKKAKHEEEEEEEEHRAEVHFTAWGTT</sequence>
<keyword evidence="3" id="KW-1185">Reference proteome</keyword>
<dbReference type="EMBL" id="AGNL01007119">
    <property type="protein sequence ID" value="EJK71527.1"/>
    <property type="molecule type" value="Genomic_DNA"/>
</dbReference>
<evidence type="ECO:0000256" key="1">
    <source>
        <dbReference type="SAM" id="MobiDB-lite"/>
    </source>
</evidence>
<organism evidence="2 3">
    <name type="scientific">Thalassiosira oceanica</name>
    <name type="common">Marine diatom</name>
    <dbReference type="NCBI Taxonomy" id="159749"/>
    <lineage>
        <taxon>Eukaryota</taxon>
        <taxon>Sar</taxon>
        <taxon>Stramenopiles</taxon>
        <taxon>Ochrophyta</taxon>
        <taxon>Bacillariophyta</taxon>
        <taxon>Coscinodiscophyceae</taxon>
        <taxon>Thalassiosirophycidae</taxon>
        <taxon>Thalassiosirales</taxon>
        <taxon>Thalassiosiraceae</taxon>
        <taxon>Thalassiosira</taxon>
    </lineage>
</organism>
<protein>
    <submittedName>
        <fullName evidence="2">Uncharacterized protein</fullName>
    </submittedName>
</protein>
<dbReference type="Proteomes" id="UP000266841">
    <property type="component" value="Unassembled WGS sequence"/>
</dbReference>
<evidence type="ECO:0000313" key="2">
    <source>
        <dbReference type="EMBL" id="EJK71527.1"/>
    </source>
</evidence>